<sequence>MQDTIGKYEEHFDKQVFRVTYKLKDYQVILLKKDLKKDLKEINILLDGLVQKMIKEEGKWQFEHGDDRELANDIWRAISLRYRIFS</sequence>
<proteinExistence type="predicted"/>
<dbReference type="Proteomes" id="UP000251241">
    <property type="component" value="Unassembled WGS sequence"/>
</dbReference>
<protein>
    <submittedName>
        <fullName evidence="1">Uncharacterized protein</fullName>
    </submittedName>
</protein>
<evidence type="ECO:0000313" key="1">
    <source>
        <dbReference type="EMBL" id="SPZ94966.1"/>
    </source>
</evidence>
<dbReference type="RefSeq" id="WP_112376428.1">
    <property type="nucleotide sequence ID" value="NZ_CP069793.1"/>
</dbReference>
<name>A0A2X2JSB7_SPHMU</name>
<dbReference type="AlphaFoldDB" id="A0A2X2JSB7"/>
<reference evidence="1 2" key="1">
    <citation type="submission" date="2018-06" db="EMBL/GenBank/DDBJ databases">
        <authorList>
            <consortium name="Pathogen Informatics"/>
            <person name="Doyle S."/>
        </authorList>
    </citation>
    <scope>NUCLEOTIDE SEQUENCE [LARGE SCALE GENOMIC DNA]</scope>
    <source>
        <strain evidence="1 2">NCTC11343</strain>
    </source>
</reference>
<organism evidence="1 2">
    <name type="scientific">Sphingobacterium multivorum</name>
    <dbReference type="NCBI Taxonomy" id="28454"/>
    <lineage>
        <taxon>Bacteria</taxon>
        <taxon>Pseudomonadati</taxon>
        <taxon>Bacteroidota</taxon>
        <taxon>Sphingobacteriia</taxon>
        <taxon>Sphingobacteriales</taxon>
        <taxon>Sphingobacteriaceae</taxon>
        <taxon>Sphingobacterium</taxon>
    </lineage>
</organism>
<gene>
    <name evidence="1" type="ORF">NCTC11343_05677</name>
</gene>
<evidence type="ECO:0000313" key="2">
    <source>
        <dbReference type="Proteomes" id="UP000251241"/>
    </source>
</evidence>
<accession>A0A2X2JSB7</accession>
<dbReference type="GeneID" id="99065360"/>
<dbReference type="EMBL" id="UAUU01000011">
    <property type="protein sequence ID" value="SPZ94966.1"/>
    <property type="molecule type" value="Genomic_DNA"/>
</dbReference>